<dbReference type="SUPFAM" id="SSF55856">
    <property type="entry name" value="Cytochrome b5-like heme/steroid binding domain"/>
    <property type="match status" value="1"/>
</dbReference>
<dbReference type="GO" id="GO:0012505">
    <property type="term" value="C:endomembrane system"/>
    <property type="evidence" value="ECO:0007669"/>
    <property type="project" value="TreeGrafter"/>
</dbReference>
<dbReference type="Pfam" id="PF00173">
    <property type="entry name" value="Cyt-b5"/>
    <property type="match status" value="1"/>
</dbReference>
<dbReference type="PANTHER" id="PTHR10281:SF76">
    <property type="entry name" value="CALCUTTA CUP-RELATED"/>
    <property type="match status" value="1"/>
</dbReference>
<protein>
    <recommendedName>
        <fullName evidence="2">Cytochrome b5 heme-binding domain-containing protein</fullName>
    </recommendedName>
</protein>
<dbReference type="EMBL" id="MHUS01000017">
    <property type="protein sequence ID" value="OHA80798.1"/>
    <property type="molecule type" value="Genomic_DNA"/>
</dbReference>
<dbReference type="GO" id="GO:0016020">
    <property type="term" value="C:membrane"/>
    <property type="evidence" value="ECO:0007669"/>
    <property type="project" value="TreeGrafter"/>
</dbReference>
<evidence type="ECO:0000313" key="4">
    <source>
        <dbReference type="Proteomes" id="UP000176997"/>
    </source>
</evidence>
<comment type="caution">
    <text evidence="3">The sequence shown here is derived from an EMBL/GenBank/DDBJ whole genome shotgun (WGS) entry which is preliminary data.</text>
</comment>
<evidence type="ECO:0000256" key="1">
    <source>
        <dbReference type="ARBA" id="ARBA00038357"/>
    </source>
</evidence>
<gene>
    <name evidence="3" type="ORF">A2675_01620</name>
</gene>
<evidence type="ECO:0000259" key="2">
    <source>
        <dbReference type="SMART" id="SM01117"/>
    </source>
</evidence>
<organism evidence="3 4">
    <name type="scientific">Candidatus Yonathbacteria bacterium RIFCSPHIGHO2_01_FULL_51_10</name>
    <dbReference type="NCBI Taxonomy" id="1802723"/>
    <lineage>
        <taxon>Bacteria</taxon>
        <taxon>Candidatus Yonathiibacteriota</taxon>
    </lineage>
</organism>
<dbReference type="AlphaFoldDB" id="A0A1G2S7V9"/>
<dbReference type="STRING" id="1802723.A2675_01620"/>
<dbReference type="PANTHER" id="PTHR10281">
    <property type="entry name" value="MEMBRANE-ASSOCIATED PROGESTERONE RECEPTOR COMPONENT-RELATED"/>
    <property type="match status" value="1"/>
</dbReference>
<dbReference type="InterPro" id="IPR001199">
    <property type="entry name" value="Cyt_B5-like_heme/steroid-bd"/>
</dbReference>
<name>A0A1G2S7V9_9BACT</name>
<reference evidence="3 4" key="1">
    <citation type="journal article" date="2016" name="Nat. Commun.">
        <title>Thousands of microbial genomes shed light on interconnected biogeochemical processes in an aquifer system.</title>
        <authorList>
            <person name="Anantharaman K."/>
            <person name="Brown C.T."/>
            <person name="Hug L.A."/>
            <person name="Sharon I."/>
            <person name="Castelle C.J."/>
            <person name="Probst A.J."/>
            <person name="Thomas B.C."/>
            <person name="Singh A."/>
            <person name="Wilkins M.J."/>
            <person name="Karaoz U."/>
            <person name="Brodie E.L."/>
            <person name="Williams K.H."/>
            <person name="Hubbard S.S."/>
            <person name="Banfield J.F."/>
        </authorList>
    </citation>
    <scope>NUCLEOTIDE SEQUENCE [LARGE SCALE GENOMIC DNA]</scope>
</reference>
<comment type="similarity">
    <text evidence="1">Belongs to the cytochrome b5 family. MAPR subfamily.</text>
</comment>
<dbReference type="InterPro" id="IPR036400">
    <property type="entry name" value="Cyt_B5-like_heme/steroid_sf"/>
</dbReference>
<proteinExistence type="inferred from homology"/>
<sequence>MSRSFIKSLGSPVLLFAAGVILLGLTYVLVQAGRVPAPVEVPSGLPVFSNADLTRYNGDDATLPIYVGLDGYVYDVTPGKEFYAPGGAYHSIAGTDASSELRFFGGTIIREKYKIVGTIAP</sequence>
<feature type="domain" description="Cytochrome b5 heme-binding" evidence="2">
    <location>
        <begin position="48"/>
        <end position="120"/>
    </location>
</feature>
<evidence type="ECO:0000313" key="3">
    <source>
        <dbReference type="EMBL" id="OHA80798.1"/>
    </source>
</evidence>
<dbReference type="InterPro" id="IPR050577">
    <property type="entry name" value="MAPR/NEUFC/NENF-like"/>
</dbReference>
<dbReference type="Gene3D" id="3.10.120.10">
    <property type="entry name" value="Cytochrome b5-like heme/steroid binding domain"/>
    <property type="match status" value="1"/>
</dbReference>
<dbReference type="SMART" id="SM01117">
    <property type="entry name" value="Cyt-b5"/>
    <property type="match status" value="1"/>
</dbReference>
<dbReference type="Proteomes" id="UP000176997">
    <property type="component" value="Unassembled WGS sequence"/>
</dbReference>
<accession>A0A1G2S7V9</accession>